<accession>V4AQ98</accession>
<dbReference type="PANTHER" id="PTHR31635:SF196">
    <property type="entry name" value="REVERSE TRANSCRIPTASE DOMAIN-CONTAINING PROTEIN-RELATED"/>
    <property type="match status" value="1"/>
</dbReference>
<reference evidence="2 3" key="1">
    <citation type="journal article" date="2013" name="Nature">
        <title>Insights into bilaterian evolution from three spiralian genomes.</title>
        <authorList>
            <person name="Simakov O."/>
            <person name="Marletaz F."/>
            <person name="Cho S.J."/>
            <person name="Edsinger-Gonzales E."/>
            <person name="Havlak P."/>
            <person name="Hellsten U."/>
            <person name="Kuo D.H."/>
            <person name="Larsson T."/>
            <person name="Lv J."/>
            <person name="Arendt D."/>
            <person name="Savage R."/>
            <person name="Osoegawa K."/>
            <person name="de Jong P."/>
            <person name="Grimwood J."/>
            <person name="Chapman J.A."/>
            <person name="Shapiro H."/>
            <person name="Aerts A."/>
            <person name="Otillar R.P."/>
            <person name="Terry A.Y."/>
            <person name="Boore J.L."/>
            <person name="Grigoriev I.V."/>
            <person name="Lindberg D.R."/>
            <person name="Seaver E.C."/>
            <person name="Weisblat D.A."/>
            <person name="Putnam N.H."/>
            <person name="Rokhsar D.S."/>
        </authorList>
    </citation>
    <scope>NUCLEOTIDE SEQUENCE [LARGE SCALE GENOMIC DNA]</scope>
</reference>
<protein>
    <recommendedName>
        <fullName evidence="1">Reverse transcriptase domain-containing protein</fullName>
    </recommendedName>
</protein>
<keyword evidence="3" id="KW-1185">Reference proteome</keyword>
<proteinExistence type="predicted"/>
<dbReference type="HOGENOM" id="CLU_000680_27_0_1"/>
<dbReference type="Pfam" id="PF00078">
    <property type="entry name" value="RVT_1"/>
    <property type="match status" value="1"/>
</dbReference>
<dbReference type="KEGG" id="lgi:LOTGIDRAFT_115312"/>
<sequence>NGFLSDSFYLERGCRQGDPLSPYIFILCAEILATLMRNSKDVKGVTIDNEENKLSQYANDTTFILDGSPESIKATLTILDFFAEISGLRINYSKTKAIRIGAKNFSQEVYHHDKWKQSWGSTNFDFLGFRFTLELDSISKINFDSVCNSINSLLNQWSIRYLTPIGKINVLKSLIIPKLTHLFISLPNPEPTLINLLNTKFFKFIWNNKPEKNNLTKMEV</sequence>
<feature type="non-terminal residue" evidence="2">
    <location>
        <position position="1"/>
    </location>
</feature>
<dbReference type="OMA" id="QTESHIM"/>
<name>V4AQ98_LOTGI</name>
<evidence type="ECO:0000313" key="3">
    <source>
        <dbReference type="Proteomes" id="UP000030746"/>
    </source>
</evidence>
<dbReference type="AlphaFoldDB" id="V4AQ98"/>
<organism evidence="2 3">
    <name type="scientific">Lottia gigantea</name>
    <name type="common">Giant owl limpet</name>
    <dbReference type="NCBI Taxonomy" id="225164"/>
    <lineage>
        <taxon>Eukaryota</taxon>
        <taxon>Metazoa</taxon>
        <taxon>Spiralia</taxon>
        <taxon>Lophotrochozoa</taxon>
        <taxon>Mollusca</taxon>
        <taxon>Gastropoda</taxon>
        <taxon>Patellogastropoda</taxon>
        <taxon>Lottioidea</taxon>
        <taxon>Lottiidae</taxon>
        <taxon>Lottia</taxon>
    </lineage>
</organism>
<dbReference type="CTD" id="20231202"/>
<dbReference type="RefSeq" id="XP_009052467.1">
    <property type="nucleotide sequence ID" value="XM_009054219.1"/>
</dbReference>
<evidence type="ECO:0000259" key="1">
    <source>
        <dbReference type="PROSITE" id="PS50878"/>
    </source>
</evidence>
<feature type="domain" description="Reverse transcriptase" evidence="1">
    <location>
        <begin position="1"/>
        <end position="131"/>
    </location>
</feature>
<evidence type="ECO:0000313" key="2">
    <source>
        <dbReference type="EMBL" id="ESO96980.1"/>
    </source>
</evidence>
<dbReference type="Proteomes" id="UP000030746">
    <property type="component" value="Unassembled WGS sequence"/>
</dbReference>
<dbReference type="OrthoDB" id="6143068at2759"/>
<dbReference type="EMBL" id="KB201362">
    <property type="protein sequence ID" value="ESO96980.1"/>
    <property type="molecule type" value="Genomic_DNA"/>
</dbReference>
<gene>
    <name evidence="2" type="ORF">LOTGIDRAFT_115312</name>
</gene>
<dbReference type="STRING" id="225164.V4AQ98"/>
<dbReference type="GeneID" id="20231202"/>
<dbReference type="PROSITE" id="PS50878">
    <property type="entry name" value="RT_POL"/>
    <property type="match status" value="1"/>
</dbReference>
<dbReference type="InterPro" id="IPR000477">
    <property type="entry name" value="RT_dom"/>
</dbReference>
<dbReference type="PANTHER" id="PTHR31635">
    <property type="entry name" value="REVERSE TRANSCRIPTASE DOMAIN-CONTAINING PROTEIN-RELATED"/>
    <property type="match status" value="1"/>
</dbReference>